<keyword evidence="4 6" id="KW-0472">Membrane</keyword>
<evidence type="ECO:0000256" key="6">
    <source>
        <dbReference type="SAM" id="Phobius"/>
    </source>
</evidence>
<sequence>MKHTRTLFTILSWPVYICIAAYLLIAAPLILGYHPVVVLSGSMEPAFPVGSIIYYKETPCEEIQAGEIITFHAGDGGSLVTHRVVENRQLSGEFITKGDANNTEDPNPVAYQDVAGRAAERAIPFAGYFVTYGKHPLAIGVMGGILVLGILFDRTAEKEEERDSGKKK</sequence>
<dbReference type="EC" id="3.4.21.89" evidence="5"/>
<feature type="transmembrane region" description="Helical" evidence="6">
    <location>
        <begin position="7"/>
        <end position="33"/>
    </location>
</feature>
<comment type="caution">
    <text evidence="7">The sequence shown here is derived from an EMBL/GenBank/DDBJ whole genome shotgun (WGS) entry which is preliminary data.</text>
</comment>
<evidence type="ECO:0000256" key="1">
    <source>
        <dbReference type="ARBA" id="ARBA00004370"/>
    </source>
</evidence>
<comment type="subcellular location">
    <subcellularLocation>
        <location evidence="1">Membrane</location>
    </subcellularLocation>
</comment>
<accession>A0A9D1GIP7</accession>
<dbReference type="InterPro" id="IPR001733">
    <property type="entry name" value="Peptidase_S26B"/>
</dbReference>
<dbReference type="AlphaFoldDB" id="A0A9D1GIP7"/>
<evidence type="ECO:0000256" key="5">
    <source>
        <dbReference type="NCBIfam" id="TIGR02228"/>
    </source>
</evidence>
<gene>
    <name evidence="7" type="ORF">IAB60_04960</name>
</gene>
<reference evidence="7" key="2">
    <citation type="journal article" date="2021" name="PeerJ">
        <title>Extensive microbial diversity within the chicken gut microbiome revealed by metagenomics and culture.</title>
        <authorList>
            <person name="Gilroy R."/>
            <person name="Ravi A."/>
            <person name="Getino M."/>
            <person name="Pursley I."/>
            <person name="Horton D.L."/>
            <person name="Alikhan N.F."/>
            <person name="Baker D."/>
            <person name="Gharbi K."/>
            <person name="Hall N."/>
            <person name="Watson M."/>
            <person name="Adriaenssens E.M."/>
            <person name="Foster-Nyarko E."/>
            <person name="Jarju S."/>
            <person name="Secka A."/>
            <person name="Antonio M."/>
            <person name="Oren A."/>
            <person name="Chaudhuri R.R."/>
            <person name="La Ragione R."/>
            <person name="Hildebrand F."/>
            <person name="Pallen M.J."/>
        </authorList>
    </citation>
    <scope>NUCLEOTIDE SEQUENCE</scope>
    <source>
        <strain evidence="7">CHK123-3438</strain>
    </source>
</reference>
<dbReference type="SUPFAM" id="SSF51306">
    <property type="entry name" value="LexA/Signal peptidase"/>
    <property type="match status" value="1"/>
</dbReference>
<keyword evidence="7" id="KW-0378">Hydrolase</keyword>
<dbReference type="GO" id="GO:0009003">
    <property type="term" value="F:signal peptidase activity"/>
    <property type="evidence" value="ECO:0007669"/>
    <property type="project" value="UniProtKB-EC"/>
</dbReference>
<dbReference type="EMBL" id="DVKS01000081">
    <property type="protein sequence ID" value="HIT41446.1"/>
    <property type="molecule type" value="Genomic_DNA"/>
</dbReference>
<proteinExistence type="predicted"/>
<dbReference type="PANTHER" id="PTHR10806:SF6">
    <property type="entry name" value="SIGNAL PEPTIDASE COMPLEX CATALYTIC SUBUNIT SEC11"/>
    <property type="match status" value="1"/>
</dbReference>
<keyword evidence="2 6" id="KW-0812">Transmembrane</keyword>
<dbReference type="PRINTS" id="PR00728">
    <property type="entry name" value="SIGNALPTASE"/>
</dbReference>
<dbReference type="CDD" id="cd06530">
    <property type="entry name" value="S26_SPase_I"/>
    <property type="match status" value="1"/>
</dbReference>
<keyword evidence="3 6" id="KW-1133">Transmembrane helix</keyword>
<protein>
    <recommendedName>
        <fullName evidence="5">Signal peptidase I</fullName>
        <ecNumber evidence="5">3.4.21.89</ecNumber>
    </recommendedName>
</protein>
<reference evidence="7" key="1">
    <citation type="submission" date="2020-10" db="EMBL/GenBank/DDBJ databases">
        <authorList>
            <person name="Gilroy R."/>
        </authorList>
    </citation>
    <scope>NUCLEOTIDE SEQUENCE</scope>
    <source>
        <strain evidence="7">CHK123-3438</strain>
    </source>
</reference>
<dbReference type="InterPro" id="IPR019533">
    <property type="entry name" value="Peptidase_S26"/>
</dbReference>
<evidence type="ECO:0000256" key="3">
    <source>
        <dbReference type="ARBA" id="ARBA00022989"/>
    </source>
</evidence>
<dbReference type="GO" id="GO:0004252">
    <property type="term" value="F:serine-type endopeptidase activity"/>
    <property type="evidence" value="ECO:0007669"/>
    <property type="project" value="UniProtKB-UniRule"/>
</dbReference>
<organism evidence="7 8">
    <name type="scientific">Candidatus Caccovicinus merdipullorum</name>
    <dbReference type="NCBI Taxonomy" id="2840724"/>
    <lineage>
        <taxon>Bacteria</taxon>
        <taxon>Bacillati</taxon>
        <taxon>Bacillota</taxon>
        <taxon>Clostridia</taxon>
        <taxon>Eubacteriales</taxon>
        <taxon>Candidatus Caccovicinus</taxon>
    </lineage>
</organism>
<dbReference type="GO" id="GO:0006465">
    <property type="term" value="P:signal peptide processing"/>
    <property type="evidence" value="ECO:0007669"/>
    <property type="project" value="UniProtKB-UniRule"/>
</dbReference>
<evidence type="ECO:0000256" key="2">
    <source>
        <dbReference type="ARBA" id="ARBA00022692"/>
    </source>
</evidence>
<evidence type="ECO:0000256" key="4">
    <source>
        <dbReference type="ARBA" id="ARBA00023136"/>
    </source>
</evidence>
<dbReference type="PANTHER" id="PTHR10806">
    <property type="entry name" value="SIGNAL PEPTIDASE COMPLEX CATALYTIC SUBUNIT SEC11"/>
    <property type="match status" value="1"/>
</dbReference>
<dbReference type="Proteomes" id="UP000886860">
    <property type="component" value="Unassembled WGS sequence"/>
</dbReference>
<dbReference type="NCBIfam" id="TIGR02228">
    <property type="entry name" value="sigpep_I_arch"/>
    <property type="match status" value="1"/>
</dbReference>
<feature type="transmembrane region" description="Helical" evidence="6">
    <location>
        <begin position="135"/>
        <end position="152"/>
    </location>
</feature>
<dbReference type="GO" id="GO:0016020">
    <property type="term" value="C:membrane"/>
    <property type="evidence" value="ECO:0007669"/>
    <property type="project" value="UniProtKB-SubCell"/>
</dbReference>
<evidence type="ECO:0000313" key="8">
    <source>
        <dbReference type="Proteomes" id="UP000886860"/>
    </source>
</evidence>
<evidence type="ECO:0000313" key="7">
    <source>
        <dbReference type="EMBL" id="HIT41446.1"/>
    </source>
</evidence>
<name>A0A9D1GIP7_9FIRM</name>
<dbReference type="InterPro" id="IPR036286">
    <property type="entry name" value="LexA/Signal_pep-like_sf"/>
</dbReference>